<name>A0A7X9WYF6_9SPHN</name>
<dbReference type="PANTHER" id="PTHR30126:SF40">
    <property type="entry name" value="HTH-TYPE TRANSCRIPTIONAL REGULATOR GLTR"/>
    <property type="match status" value="1"/>
</dbReference>
<organism evidence="6 7">
    <name type="scientific">Sphingobium psychrophilum</name>
    <dbReference type="NCBI Taxonomy" id="2728834"/>
    <lineage>
        <taxon>Bacteria</taxon>
        <taxon>Pseudomonadati</taxon>
        <taxon>Pseudomonadota</taxon>
        <taxon>Alphaproteobacteria</taxon>
        <taxon>Sphingomonadales</taxon>
        <taxon>Sphingomonadaceae</taxon>
        <taxon>Sphingobium</taxon>
    </lineage>
</organism>
<comment type="similarity">
    <text evidence="1">Belongs to the LysR transcriptional regulatory family.</text>
</comment>
<proteinExistence type="inferred from homology"/>
<comment type="caution">
    <text evidence="6">The sequence shown here is derived from an EMBL/GenBank/DDBJ whole genome shotgun (WGS) entry which is preliminary data.</text>
</comment>
<dbReference type="PRINTS" id="PR00039">
    <property type="entry name" value="HTHLYSR"/>
</dbReference>
<keyword evidence="3" id="KW-0238">DNA-binding</keyword>
<sequence>MDTRKLEQFVAVAQEGGFGRAARRLGVSQPALTRGIALLEAELGTRLFDRGPRGAVISAAGDKLLPHALSIINEASRAMAELDPGHLATQGQMRIGVSPNFLDAAMPRALALIAARAPNINVQVSTGTREVLTAGLMARELDAALCLIPDFLRAGQRETAELSFDPLGTILLEPYVRARHALAGRPVTVQDVAGERWAIPFELSLSYRFASLFFRLGLTAPQQALNSAHLPLIRQATMQGDMIAILPRTQAMGDVAAGRLVALDLPDMRFDYLAGLMLRRAVVVETPLLRIVTDALRSVAVDSA</sequence>
<dbReference type="FunFam" id="1.10.10.10:FF:000001">
    <property type="entry name" value="LysR family transcriptional regulator"/>
    <property type="match status" value="1"/>
</dbReference>
<dbReference type="SUPFAM" id="SSF46785">
    <property type="entry name" value="Winged helix' DNA-binding domain"/>
    <property type="match status" value="1"/>
</dbReference>
<accession>A0A7X9WYF6</accession>
<reference evidence="6 7" key="1">
    <citation type="submission" date="2020-04" db="EMBL/GenBank/DDBJ databases">
        <title>Sphingobium sp. AR-3-1 isolated from Arctic soil.</title>
        <authorList>
            <person name="Dahal R.H."/>
            <person name="Chaudhary D.K."/>
        </authorList>
    </citation>
    <scope>NUCLEOTIDE SEQUENCE [LARGE SCALE GENOMIC DNA]</scope>
    <source>
        <strain evidence="6 7">AR-3-1</strain>
    </source>
</reference>
<keyword evidence="4" id="KW-0804">Transcription</keyword>
<gene>
    <name evidence="6" type="ORF">HHL08_19205</name>
</gene>
<feature type="domain" description="HTH lysR-type" evidence="5">
    <location>
        <begin position="1"/>
        <end position="58"/>
    </location>
</feature>
<dbReference type="InterPro" id="IPR005119">
    <property type="entry name" value="LysR_subst-bd"/>
</dbReference>
<dbReference type="GO" id="GO:0003700">
    <property type="term" value="F:DNA-binding transcription factor activity"/>
    <property type="evidence" value="ECO:0007669"/>
    <property type="project" value="InterPro"/>
</dbReference>
<keyword evidence="7" id="KW-1185">Reference proteome</keyword>
<dbReference type="Proteomes" id="UP000519023">
    <property type="component" value="Unassembled WGS sequence"/>
</dbReference>
<dbReference type="GO" id="GO:0000976">
    <property type="term" value="F:transcription cis-regulatory region binding"/>
    <property type="evidence" value="ECO:0007669"/>
    <property type="project" value="TreeGrafter"/>
</dbReference>
<dbReference type="PANTHER" id="PTHR30126">
    <property type="entry name" value="HTH-TYPE TRANSCRIPTIONAL REGULATOR"/>
    <property type="match status" value="1"/>
</dbReference>
<dbReference type="InterPro" id="IPR000847">
    <property type="entry name" value="LysR_HTH_N"/>
</dbReference>
<evidence type="ECO:0000259" key="5">
    <source>
        <dbReference type="PROSITE" id="PS50931"/>
    </source>
</evidence>
<evidence type="ECO:0000256" key="4">
    <source>
        <dbReference type="ARBA" id="ARBA00023163"/>
    </source>
</evidence>
<evidence type="ECO:0000256" key="1">
    <source>
        <dbReference type="ARBA" id="ARBA00009437"/>
    </source>
</evidence>
<dbReference type="AlphaFoldDB" id="A0A7X9WYF6"/>
<dbReference type="InterPro" id="IPR036388">
    <property type="entry name" value="WH-like_DNA-bd_sf"/>
</dbReference>
<dbReference type="Pfam" id="PF00126">
    <property type="entry name" value="HTH_1"/>
    <property type="match status" value="1"/>
</dbReference>
<keyword evidence="2" id="KW-0805">Transcription regulation</keyword>
<evidence type="ECO:0000313" key="6">
    <source>
        <dbReference type="EMBL" id="NML12242.1"/>
    </source>
</evidence>
<dbReference type="SUPFAM" id="SSF53850">
    <property type="entry name" value="Periplasmic binding protein-like II"/>
    <property type="match status" value="1"/>
</dbReference>
<evidence type="ECO:0000256" key="2">
    <source>
        <dbReference type="ARBA" id="ARBA00023015"/>
    </source>
</evidence>
<evidence type="ECO:0000313" key="7">
    <source>
        <dbReference type="Proteomes" id="UP000519023"/>
    </source>
</evidence>
<protein>
    <submittedName>
        <fullName evidence="6">LysR family transcriptional regulator</fullName>
    </submittedName>
</protein>
<dbReference type="Pfam" id="PF03466">
    <property type="entry name" value="LysR_substrate"/>
    <property type="match status" value="1"/>
</dbReference>
<dbReference type="InterPro" id="IPR036390">
    <property type="entry name" value="WH_DNA-bd_sf"/>
</dbReference>
<dbReference type="EMBL" id="JABBFV010000018">
    <property type="protein sequence ID" value="NML12242.1"/>
    <property type="molecule type" value="Genomic_DNA"/>
</dbReference>
<evidence type="ECO:0000256" key="3">
    <source>
        <dbReference type="ARBA" id="ARBA00023125"/>
    </source>
</evidence>
<dbReference type="Gene3D" id="1.10.10.10">
    <property type="entry name" value="Winged helix-like DNA-binding domain superfamily/Winged helix DNA-binding domain"/>
    <property type="match status" value="1"/>
</dbReference>
<dbReference type="Gene3D" id="3.40.190.10">
    <property type="entry name" value="Periplasmic binding protein-like II"/>
    <property type="match status" value="2"/>
</dbReference>
<dbReference type="PROSITE" id="PS50931">
    <property type="entry name" value="HTH_LYSR"/>
    <property type="match status" value="1"/>
</dbReference>